<reference evidence="2" key="1">
    <citation type="submission" date="2016-10" db="EMBL/GenBank/DDBJ databases">
        <authorList>
            <person name="Varghese N."/>
            <person name="Submissions S."/>
        </authorList>
    </citation>
    <scope>NUCLEOTIDE SEQUENCE [LARGE SCALE GENOMIC DNA]</scope>
    <source>
        <strain evidence="2">XJ109</strain>
    </source>
</reference>
<accession>A0A1I5ABC0</accession>
<proteinExistence type="predicted"/>
<dbReference type="EMBL" id="FOUZ01000016">
    <property type="protein sequence ID" value="SFN59479.1"/>
    <property type="molecule type" value="Genomic_DNA"/>
</dbReference>
<protein>
    <submittedName>
        <fullName evidence="1">Uncharacterized protein</fullName>
    </submittedName>
</protein>
<evidence type="ECO:0000313" key="1">
    <source>
        <dbReference type="EMBL" id="SFN59479.1"/>
    </source>
</evidence>
<evidence type="ECO:0000313" key="2">
    <source>
        <dbReference type="Proteomes" id="UP000199149"/>
    </source>
</evidence>
<sequence length="154" mass="17712">MIKSFGSGILLFFFMASFITPDLNLLRENYSKAMSDKEICKKMMSELVKTKNNSPTHLAYLGGVQTIWANHVFSPINKFSTFKKGKKNIEQAILLEPNNIELRFIRLSIQKNIPHFLGYKSNINEDIAFIEKNRLKINSDILEKNIDALLKSNK</sequence>
<dbReference type="RefSeq" id="WP_092909705.1">
    <property type="nucleotide sequence ID" value="NZ_FOUZ01000016.1"/>
</dbReference>
<keyword evidence="2" id="KW-1185">Reference proteome</keyword>
<gene>
    <name evidence="1" type="ORF">SAMN05421738_11618</name>
</gene>
<name>A0A1I5ABC0_9FLAO</name>
<organism evidence="1 2">
    <name type="scientific">Algoriella xinjiangensis</name>
    <dbReference type="NCBI Taxonomy" id="684065"/>
    <lineage>
        <taxon>Bacteria</taxon>
        <taxon>Pseudomonadati</taxon>
        <taxon>Bacteroidota</taxon>
        <taxon>Flavobacteriia</taxon>
        <taxon>Flavobacteriales</taxon>
        <taxon>Weeksellaceae</taxon>
        <taxon>Algoriella</taxon>
    </lineage>
</organism>
<dbReference type="OrthoDB" id="663842at2"/>
<dbReference type="STRING" id="684065.SAMN05421738_11618"/>
<dbReference type="AlphaFoldDB" id="A0A1I5ABC0"/>
<dbReference type="Proteomes" id="UP000199149">
    <property type="component" value="Unassembled WGS sequence"/>
</dbReference>